<comment type="caution">
    <text evidence="1">The sequence shown here is derived from an EMBL/GenBank/DDBJ whole genome shotgun (WGS) entry which is preliminary data.</text>
</comment>
<keyword evidence="2" id="KW-1185">Reference proteome</keyword>
<name>A0ACC2IBZ9_9PLEO</name>
<gene>
    <name evidence="1" type="ORF">OPT61_g5011</name>
</gene>
<organism evidence="1 2">
    <name type="scientific">Boeremia exigua</name>
    <dbReference type="NCBI Taxonomy" id="749465"/>
    <lineage>
        <taxon>Eukaryota</taxon>
        <taxon>Fungi</taxon>
        <taxon>Dikarya</taxon>
        <taxon>Ascomycota</taxon>
        <taxon>Pezizomycotina</taxon>
        <taxon>Dothideomycetes</taxon>
        <taxon>Pleosporomycetidae</taxon>
        <taxon>Pleosporales</taxon>
        <taxon>Pleosporineae</taxon>
        <taxon>Didymellaceae</taxon>
        <taxon>Boeremia</taxon>
    </lineage>
</organism>
<reference evidence="1" key="1">
    <citation type="submission" date="2022-11" db="EMBL/GenBank/DDBJ databases">
        <title>Genome Sequence of Boeremia exigua.</title>
        <authorList>
            <person name="Buettner E."/>
        </authorList>
    </citation>
    <scope>NUCLEOTIDE SEQUENCE</scope>
    <source>
        <strain evidence="1">CU02</strain>
    </source>
</reference>
<proteinExistence type="predicted"/>
<dbReference type="Proteomes" id="UP001153331">
    <property type="component" value="Unassembled WGS sequence"/>
</dbReference>
<evidence type="ECO:0000313" key="2">
    <source>
        <dbReference type="Proteomes" id="UP001153331"/>
    </source>
</evidence>
<dbReference type="EMBL" id="JAPHNI010000307">
    <property type="protein sequence ID" value="KAJ8112667.1"/>
    <property type="molecule type" value="Genomic_DNA"/>
</dbReference>
<evidence type="ECO:0000313" key="1">
    <source>
        <dbReference type="EMBL" id="KAJ8112667.1"/>
    </source>
</evidence>
<protein>
    <submittedName>
        <fullName evidence="1">Uncharacterized protein</fullName>
    </submittedName>
</protein>
<accession>A0ACC2IBZ9</accession>
<sequence>MERQSRSAQAANTSTHDALQHSLGAASQTSPAPVAETACPDPGPTCLMPFLALGLIRLDAMPTEAECSICLNTGHQISAVKIKKCGHVFHKKCVLPWFQGQERNSNKCPNCRILLFFPCTSPGHLGRSRGRPAPVIDLTGELRSINQARSDRPQDRPRASPEPPAQPAASRSEPNANVQHGNQTVPPRVAGSPPHGHALRAEEPTQTQATPPRPRTQAPSAVQDVTGNTISDLVAVIREFGAEIDRLNTRHHRTVARFDERLANLDSSLTQIARANMAFETEQRRVQIDLDTSLHMLRSLQNHIEDQLSRQPRRETRPVPPPLDRVLSGRVMRDSTARARRGSQAPVASQREASVEVKRKP</sequence>